<gene>
    <name evidence="1" type="ORF">SQ03_19770</name>
</gene>
<dbReference type="Proteomes" id="UP000035947">
    <property type="component" value="Unassembled WGS sequence"/>
</dbReference>
<reference evidence="1 2" key="1">
    <citation type="submission" date="2015-01" db="EMBL/GenBank/DDBJ databases">
        <title>Genome sequencing of Methylobacterium platani JCM14648 type strain.</title>
        <authorList>
            <person name="Chaudhry V."/>
            <person name="Patil P.B."/>
        </authorList>
    </citation>
    <scope>NUCLEOTIDE SEQUENCE [LARGE SCALE GENOMIC DNA]</scope>
    <source>
        <strain evidence="1 2">JCM 14648</strain>
    </source>
</reference>
<proteinExistence type="predicted"/>
<sequence length="343" mass="36453">MNQIARIQSRALPPGFSAARLAALMRRAVSATELNLSGMTVLTEAASGAYGVTPVIAALAGAEQVYAFCRASRYGSVDEVTEWTLQLARAVDVAERITIIEEIPSGVLGRVDIVTNSGHLRPLTAALIESLPATAVIALMFEAWELRASDIDLEACKRRGIPVVGVNEQHETIDVFSYLGPLSVRQLHDCGLAVYRNKIAVACDNGFAAPIARGLGGLGAETTVFADITNIPAGDWDAVVIALQPGREPRIGRTEAMHLADVLPPEAVIVQFWGDMDQDATRECGLTTWPARPPAAGHMAVLLSEIGPEPIVRLQTGGLRAAESVRRGCPASSESFAQLVQLS</sequence>
<keyword evidence="2" id="KW-1185">Reference proteome</keyword>
<protein>
    <submittedName>
        <fullName evidence="1">Uncharacterized protein</fullName>
    </submittedName>
</protein>
<accession>A0ABR5GWS3</accession>
<evidence type="ECO:0000313" key="2">
    <source>
        <dbReference type="Proteomes" id="UP000035947"/>
    </source>
</evidence>
<evidence type="ECO:0000313" key="1">
    <source>
        <dbReference type="EMBL" id="KMO14346.1"/>
    </source>
</evidence>
<comment type="caution">
    <text evidence="1">The sequence shown here is derived from an EMBL/GenBank/DDBJ whole genome shotgun (WGS) entry which is preliminary data.</text>
</comment>
<organism evidence="1 2">
    <name type="scientific">Methylobacterium platani JCM 14648</name>
    <dbReference type="NCBI Taxonomy" id="1295136"/>
    <lineage>
        <taxon>Bacteria</taxon>
        <taxon>Pseudomonadati</taxon>
        <taxon>Pseudomonadota</taxon>
        <taxon>Alphaproteobacteria</taxon>
        <taxon>Hyphomicrobiales</taxon>
        <taxon>Methylobacteriaceae</taxon>
        <taxon>Methylobacterium</taxon>
    </lineage>
</organism>
<name>A0ABR5GWS3_9HYPH</name>
<dbReference type="RefSeq" id="WP_048435451.1">
    <property type="nucleotide sequence ID" value="NZ_JXOD01000182.1"/>
</dbReference>
<dbReference type="Gene3D" id="3.40.50.720">
    <property type="entry name" value="NAD(P)-binding Rossmann-like Domain"/>
    <property type="match status" value="1"/>
</dbReference>
<dbReference type="EMBL" id="JXOD01000182">
    <property type="protein sequence ID" value="KMO14346.1"/>
    <property type="molecule type" value="Genomic_DNA"/>
</dbReference>